<evidence type="ECO:0000259" key="1">
    <source>
        <dbReference type="Pfam" id="PF04480"/>
    </source>
</evidence>
<reference evidence="2 3" key="1">
    <citation type="submission" date="2023-08" db="EMBL/GenBank/DDBJ databases">
        <title>Microbacterium sp. nov., isolated from a waste landfill.</title>
        <authorList>
            <person name="Wen W."/>
        </authorList>
    </citation>
    <scope>NUCLEOTIDE SEQUENCE [LARGE SCALE GENOMIC DNA]</scope>
    <source>
        <strain evidence="2 3">ASV81</strain>
    </source>
</reference>
<dbReference type="InterPro" id="IPR007569">
    <property type="entry name" value="DUF559"/>
</dbReference>
<gene>
    <name evidence="2" type="ORF">RBR11_10235</name>
</gene>
<keyword evidence="3" id="KW-1185">Reference proteome</keyword>
<organism evidence="2 3">
    <name type="scientific">Microbacterium capsulatum</name>
    <dbReference type="NCBI Taxonomy" id="3041921"/>
    <lineage>
        <taxon>Bacteria</taxon>
        <taxon>Bacillati</taxon>
        <taxon>Actinomycetota</taxon>
        <taxon>Actinomycetes</taxon>
        <taxon>Micrococcales</taxon>
        <taxon>Microbacteriaceae</taxon>
        <taxon>Microbacterium</taxon>
    </lineage>
</organism>
<dbReference type="Proteomes" id="UP001230289">
    <property type="component" value="Unassembled WGS sequence"/>
</dbReference>
<dbReference type="RefSeq" id="WP_308489229.1">
    <property type="nucleotide sequence ID" value="NZ_JAVFCB010000005.1"/>
</dbReference>
<proteinExistence type="predicted"/>
<dbReference type="Gene3D" id="3.40.960.10">
    <property type="entry name" value="VSR Endonuclease"/>
    <property type="match status" value="1"/>
</dbReference>
<evidence type="ECO:0000313" key="3">
    <source>
        <dbReference type="Proteomes" id="UP001230289"/>
    </source>
</evidence>
<name>A0ABU0XGN4_9MICO</name>
<evidence type="ECO:0000313" key="2">
    <source>
        <dbReference type="EMBL" id="MDQ4214292.1"/>
    </source>
</evidence>
<dbReference type="EMBL" id="JAVFCB010000005">
    <property type="protein sequence ID" value="MDQ4214292.1"/>
    <property type="molecule type" value="Genomic_DNA"/>
</dbReference>
<dbReference type="Pfam" id="PF04480">
    <property type="entry name" value="DUF559"/>
    <property type="match status" value="1"/>
</dbReference>
<comment type="caution">
    <text evidence="2">The sequence shown here is derived from an EMBL/GenBank/DDBJ whole genome shotgun (WGS) entry which is preliminary data.</text>
</comment>
<sequence length="275" mass="30190">MPDPAALLEIRGVARGVDLRAFGCTRNHLATAVARGEIHRVRDGVFASHTAPPEVVTAAAHGGALTCAKALHHRGIWTLAEDDRPHVWLGAGGRPHPHPDCRCVVHFRAGTMRLGLADVEHALIHAFHCHGDEFFFAAFESAWNKMLIGSAARSRIRAALPTAGRWLVDLARPDAESGLESILRLRLHLLGIRLECQVRIPDVGRVDFVIEGRIILEADGKGNHDGLSHRHRDLQRDAAASRHGYETLRFDYAMIIHDWDTVLAAILAALARARA</sequence>
<accession>A0ABU0XGN4</accession>
<feature type="domain" description="DUF559" evidence="1">
    <location>
        <begin position="174"/>
        <end position="270"/>
    </location>
</feature>
<protein>
    <submittedName>
        <fullName evidence="2">Type IV toxin-antitoxin system AbiEi family antitoxin domain-containing protein</fullName>
    </submittedName>
</protein>